<sequence length="55" mass="6038">MLIDILLGGIIIGYALFVIVKHIKRSRKGKCAACELRAQCEGTRGQVHCPRESGQ</sequence>
<keyword evidence="1" id="KW-0812">Transmembrane</keyword>
<reference evidence="2 3" key="1">
    <citation type="journal article" date="2016" name="Int. J. Syst. Evol. Microbiol.">
        <title>Oceanobacillus halophilus sp. nov., a novel moderately halophilic bacterium from a hypersaline lake.</title>
        <authorList>
            <person name="Amoozegar M.A."/>
            <person name="Bagheri M."/>
            <person name="Makhdoumi A."/>
            <person name="Nikou M.M."/>
            <person name="Fazeli S.A.S."/>
            <person name="Schumann P."/>
            <person name="Sproer C."/>
            <person name="Sanchez-Porro C."/>
            <person name="Ventosa A."/>
        </authorList>
    </citation>
    <scope>NUCLEOTIDE SEQUENCE [LARGE SCALE GENOMIC DNA]</scope>
    <source>
        <strain evidence="2 3">DSM 23996</strain>
    </source>
</reference>
<dbReference type="Proteomes" id="UP000269301">
    <property type="component" value="Unassembled WGS sequence"/>
</dbReference>
<gene>
    <name evidence="2" type="ORF">D8M06_16405</name>
</gene>
<evidence type="ECO:0000313" key="3">
    <source>
        <dbReference type="Proteomes" id="UP000269301"/>
    </source>
</evidence>
<keyword evidence="1" id="KW-1133">Transmembrane helix</keyword>
<dbReference type="RefSeq" id="WP_121205671.1">
    <property type="nucleotide sequence ID" value="NZ_RBZP01000019.1"/>
</dbReference>
<proteinExistence type="predicted"/>
<dbReference type="Pfam" id="PF12669">
    <property type="entry name" value="FeoB_associated"/>
    <property type="match status" value="1"/>
</dbReference>
<dbReference type="EMBL" id="RBZP01000019">
    <property type="protein sequence ID" value="RKQ30272.1"/>
    <property type="molecule type" value="Genomic_DNA"/>
</dbReference>
<dbReference type="OrthoDB" id="2326035at2"/>
<keyword evidence="3" id="KW-1185">Reference proteome</keyword>
<name>A0A494ZVF9_9BACI</name>
<protein>
    <submittedName>
        <fullName evidence="2">FeoB-associated Cys-rich membrane protein</fullName>
    </submittedName>
</protein>
<evidence type="ECO:0000256" key="1">
    <source>
        <dbReference type="SAM" id="Phobius"/>
    </source>
</evidence>
<feature type="transmembrane region" description="Helical" evidence="1">
    <location>
        <begin position="6"/>
        <end position="23"/>
    </location>
</feature>
<keyword evidence="1" id="KW-0472">Membrane</keyword>
<dbReference type="AlphaFoldDB" id="A0A494ZVF9"/>
<accession>A0A494ZVF9</accession>
<organism evidence="2 3">
    <name type="scientific">Oceanobacillus halophilus</name>
    <dbReference type="NCBI Taxonomy" id="930130"/>
    <lineage>
        <taxon>Bacteria</taxon>
        <taxon>Bacillati</taxon>
        <taxon>Bacillota</taxon>
        <taxon>Bacilli</taxon>
        <taxon>Bacillales</taxon>
        <taxon>Bacillaceae</taxon>
        <taxon>Oceanobacillus</taxon>
    </lineage>
</organism>
<comment type="caution">
    <text evidence="2">The sequence shown here is derived from an EMBL/GenBank/DDBJ whole genome shotgun (WGS) entry which is preliminary data.</text>
</comment>
<evidence type="ECO:0000313" key="2">
    <source>
        <dbReference type="EMBL" id="RKQ30272.1"/>
    </source>
</evidence>